<dbReference type="InterPro" id="IPR052913">
    <property type="entry name" value="Glycopeptide_resist_protein"/>
</dbReference>
<keyword evidence="1" id="KW-0732">Signal</keyword>
<dbReference type="Pfam" id="PF07501">
    <property type="entry name" value="G5"/>
    <property type="match status" value="1"/>
</dbReference>
<accession>A0A8J8MPY9</accession>
<reference evidence="5" key="1">
    <citation type="submission" date="2020-07" db="EMBL/GenBank/DDBJ databases">
        <title>Vallitalea pronyensis genome.</title>
        <authorList>
            <person name="Postec A."/>
        </authorList>
    </citation>
    <scope>NUCLEOTIDE SEQUENCE</scope>
    <source>
        <strain evidence="5">FatNI3</strain>
    </source>
</reference>
<dbReference type="PANTHER" id="PTHR35788">
    <property type="entry name" value="EXPORTED PROTEIN-RELATED"/>
    <property type="match status" value="1"/>
</dbReference>
<dbReference type="EMBL" id="CP058649">
    <property type="protein sequence ID" value="QUI25474.1"/>
    <property type="molecule type" value="Genomic_DNA"/>
</dbReference>
<dbReference type="InterPro" id="IPR022029">
    <property type="entry name" value="YoaR-like_PG-bd"/>
</dbReference>
<evidence type="ECO:0000313" key="6">
    <source>
        <dbReference type="Proteomes" id="UP000683246"/>
    </source>
</evidence>
<keyword evidence="3" id="KW-1133">Transmembrane helix</keyword>
<feature type="region of interest" description="Disordered" evidence="2">
    <location>
        <begin position="488"/>
        <end position="588"/>
    </location>
</feature>
<evidence type="ECO:0000259" key="4">
    <source>
        <dbReference type="PROSITE" id="PS51109"/>
    </source>
</evidence>
<dbReference type="AlphaFoldDB" id="A0A8J8MPY9"/>
<feature type="domain" description="G5" evidence="4">
    <location>
        <begin position="379"/>
        <end position="459"/>
    </location>
</feature>
<dbReference type="Pfam" id="PF12229">
    <property type="entry name" value="PG_binding_4"/>
    <property type="match status" value="1"/>
</dbReference>
<evidence type="ECO:0000256" key="3">
    <source>
        <dbReference type="SAM" id="Phobius"/>
    </source>
</evidence>
<name>A0A8J8MPY9_9FIRM</name>
<dbReference type="PROSITE" id="PS51109">
    <property type="entry name" value="G5"/>
    <property type="match status" value="1"/>
</dbReference>
<feature type="compositionally biased region" description="Polar residues" evidence="2">
    <location>
        <begin position="557"/>
        <end position="572"/>
    </location>
</feature>
<proteinExistence type="predicted"/>
<dbReference type="Gene3D" id="2.20.230.10">
    <property type="entry name" value="Resuscitation-promoting factor rpfb"/>
    <property type="match status" value="1"/>
</dbReference>
<evidence type="ECO:0000313" key="5">
    <source>
        <dbReference type="EMBL" id="QUI25474.1"/>
    </source>
</evidence>
<keyword evidence="3" id="KW-0812">Transmembrane</keyword>
<keyword evidence="3" id="KW-0472">Membrane</keyword>
<dbReference type="PANTHER" id="PTHR35788:SF1">
    <property type="entry name" value="EXPORTED PROTEIN"/>
    <property type="match status" value="1"/>
</dbReference>
<evidence type="ECO:0000256" key="1">
    <source>
        <dbReference type="ARBA" id="ARBA00022729"/>
    </source>
</evidence>
<dbReference type="KEGG" id="vpy:HZI73_25645"/>
<dbReference type="SMART" id="SM01208">
    <property type="entry name" value="G5"/>
    <property type="match status" value="1"/>
</dbReference>
<feature type="transmembrane region" description="Helical" evidence="3">
    <location>
        <begin position="12"/>
        <end position="34"/>
    </location>
</feature>
<keyword evidence="6" id="KW-1185">Reference proteome</keyword>
<dbReference type="Pfam" id="PF04294">
    <property type="entry name" value="VanW"/>
    <property type="match status" value="1"/>
</dbReference>
<organism evidence="5 6">
    <name type="scientific">Vallitalea pronyensis</name>
    <dbReference type="NCBI Taxonomy" id="1348613"/>
    <lineage>
        <taxon>Bacteria</taxon>
        <taxon>Bacillati</taxon>
        <taxon>Bacillota</taxon>
        <taxon>Clostridia</taxon>
        <taxon>Lachnospirales</taxon>
        <taxon>Vallitaleaceae</taxon>
        <taxon>Vallitalea</taxon>
    </lineage>
</organism>
<protein>
    <submittedName>
        <fullName evidence="5">VanW family protein</fullName>
    </submittedName>
</protein>
<dbReference type="InterPro" id="IPR007391">
    <property type="entry name" value="Vancomycin_resist_VanW"/>
</dbReference>
<gene>
    <name evidence="5" type="ORF">HZI73_25645</name>
</gene>
<evidence type="ECO:0000256" key="2">
    <source>
        <dbReference type="SAM" id="MobiDB-lite"/>
    </source>
</evidence>
<sequence length="588" mass="65179">MDKQNNSHKGRKWIIIVVIVIIAMGTGFGTYYYLQNKQMESIVNRDVIYEGITIEGVDVGGLTKEEALYKVGNVINENIFNKEINMHYKDKHYVKPYDYFEFKSNFEEVVNKAYQHFKSGKLRTRYNAIMKLKENQIDFAIENGYNQGKINEFIESIKNDFHVEAKDAIIHRKNGEFIIEDEIIGLSFDVASSVASVKEAVDNFKEEAELVITEIQPKYTAAYYGAISDVLGEYSTSHNSNRLRTQNLKIAASRINGTLLHPGEDLETHVLISPINKANGYKEAPIIIQGEIKDGLGGGVCQISSTLYNAALFAELDIIERQNHSMPVSYTAKGRDATMSGNQIDFVFENSTKYPIYVESFVTGGKVYMRIYGKDERKSTRSLQFKPVIIQKIAPPPPTHVNDDTLEAGTQVVKRKAVNGYKVKLYKYIYDDGKYVEKQVVNSSYYRPVGSIIRVGTKQPADVIINPEDGAIPVDAIKDSETVETMAPIEDNNEGTTSAPVEDNSEGTADSPVEGNEEGTDSPVEGNQEGTSSTPEDDTSSTTPANPDTDADPQPVNPTDAQIDTDVTTDTNEGVDVDEAGESTGNNP</sequence>
<dbReference type="RefSeq" id="WP_212696178.1">
    <property type="nucleotide sequence ID" value="NZ_CP058649.1"/>
</dbReference>
<dbReference type="InterPro" id="IPR011098">
    <property type="entry name" value="G5_dom"/>
</dbReference>
<dbReference type="Proteomes" id="UP000683246">
    <property type="component" value="Chromosome"/>
</dbReference>